<proteinExistence type="predicted"/>
<evidence type="ECO:0000256" key="1">
    <source>
        <dbReference type="SAM" id="MobiDB-lite"/>
    </source>
</evidence>
<evidence type="ECO:0000313" key="2">
    <source>
        <dbReference type="EMBL" id="CAE8648748.1"/>
    </source>
</evidence>
<accession>A0A813IDG2</accession>
<evidence type="ECO:0000313" key="3">
    <source>
        <dbReference type="Proteomes" id="UP000626109"/>
    </source>
</evidence>
<gene>
    <name evidence="2" type="ORF">PGLA2088_LOCUS6832</name>
</gene>
<feature type="region of interest" description="Disordered" evidence="1">
    <location>
        <begin position="173"/>
        <end position="196"/>
    </location>
</feature>
<organism evidence="2 3">
    <name type="scientific">Polarella glacialis</name>
    <name type="common">Dinoflagellate</name>
    <dbReference type="NCBI Taxonomy" id="89957"/>
    <lineage>
        <taxon>Eukaryota</taxon>
        <taxon>Sar</taxon>
        <taxon>Alveolata</taxon>
        <taxon>Dinophyceae</taxon>
        <taxon>Suessiales</taxon>
        <taxon>Suessiaceae</taxon>
        <taxon>Polarella</taxon>
    </lineage>
</organism>
<reference evidence="2" key="1">
    <citation type="submission" date="2021-02" db="EMBL/GenBank/DDBJ databases">
        <authorList>
            <person name="Dougan E. K."/>
            <person name="Rhodes N."/>
            <person name="Thang M."/>
            <person name="Chan C."/>
        </authorList>
    </citation>
    <scope>NUCLEOTIDE SEQUENCE</scope>
</reference>
<comment type="caution">
    <text evidence="2">The sequence shown here is derived from an EMBL/GenBank/DDBJ whole genome shotgun (WGS) entry which is preliminary data.</text>
</comment>
<protein>
    <submittedName>
        <fullName evidence="2">Uncharacterized protein</fullName>
    </submittedName>
</protein>
<name>A0A813IDG2_POLGL</name>
<sequence length="225" mass="23253">MHLLKGNYGIPGAGSQESALGAGLPAGARPSIGEGVGSRALASKHSTSTHSRPWQVAPDSDDIDHILQQVRQGVAAVQNAASSLQRDQASMGGSSGSTDCYSREKIAKRDNPATEFEEDAPRPVIKTTLRGRYVFNTNADSQVLIAAHGHHADLPSPRPSYGLAGCGMGDLTGRRPGPRTRGKRGAAEMGGVGGGSTHAAAEAAMAAECVDAIDIFNNLDLENMG</sequence>
<dbReference type="EMBL" id="CAJNNW010006908">
    <property type="protein sequence ID" value="CAE8648748.1"/>
    <property type="molecule type" value="Genomic_DNA"/>
</dbReference>
<dbReference type="Proteomes" id="UP000626109">
    <property type="component" value="Unassembled WGS sequence"/>
</dbReference>
<feature type="region of interest" description="Disordered" evidence="1">
    <location>
        <begin position="1"/>
        <end position="58"/>
    </location>
</feature>
<feature type="compositionally biased region" description="Low complexity" evidence="1">
    <location>
        <begin position="19"/>
        <end position="28"/>
    </location>
</feature>
<dbReference type="AlphaFoldDB" id="A0A813IDG2"/>